<dbReference type="AlphaFoldDB" id="A0A250IHW6"/>
<gene>
    <name evidence="2" type="ORF">MEBOL_004224</name>
</gene>
<organism evidence="2 3">
    <name type="scientific">Melittangium boletus DSM 14713</name>
    <dbReference type="NCBI Taxonomy" id="1294270"/>
    <lineage>
        <taxon>Bacteria</taxon>
        <taxon>Pseudomonadati</taxon>
        <taxon>Myxococcota</taxon>
        <taxon>Myxococcia</taxon>
        <taxon>Myxococcales</taxon>
        <taxon>Cystobacterineae</taxon>
        <taxon>Archangiaceae</taxon>
        <taxon>Melittangium</taxon>
    </lineage>
</organism>
<keyword evidence="1" id="KW-0732">Signal</keyword>
<evidence type="ECO:0008006" key="4">
    <source>
        <dbReference type="Google" id="ProtNLM"/>
    </source>
</evidence>
<keyword evidence="3" id="KW-1185">Reference proteome</keyword>
<evidence type="ECO:0000313" key="2">
    <source>
        <dbReference type="EMBL" id="ATB30762.1"/>
    </source>
</evidence>
<evidence type="ECO:0000313" key="3">
    <source>
        <dbReference type="Proteomes" id="UP000217289"/>
    </source>
</evidence>
<name>A0A250IHW6_9BACT</name>
<sequence>MKNRFRALLASAVLLATPTALAAQNPASLTADLDGDGRPESITLRWTEDDSRFTLQVAGASLQVKTDNGANFEVQVVDLDKGDKWKELVVSAYGEVDSDHHVYFLGYDGKTLRRLGDVHAFDREKNSGNGIVLSDTWQGFWTRRDKYVLDRKEWKLREVPQEFYSVGAEATVKQTFPITFERSPKATPVANLAKDSRIQVLLVSPSTQKGQPAYFLVKSTTGLLGWTTLSELEQKTEGLPFAG</sequence>
<dbReference type="RefSeq" id="WP_095982907.1">
    <property type="nucleotide sequence ID" value="NZ_CP022163.1"/>
</dbReference>
<evidence type="ECO:0000256" key="1">
    <source>
        <dbReference type="SAM" id="SignalP"/>
    </source>
</evidence>
<dbReference type="Proteomes" id="UP000217289">
    <property type="component" value="Chromosome"/>
</dbReference>
<reference evidence="2 3" key="1">
    <citation type="submission" date="2017-06" db="EMBL/GenBank/DDBJ databases">
        <authorList>
            <person name="Kim H.J."/>
            <person name="Triplett B.A."/>
        </authorList>
    </citation>
    <scope>NUCLEOTIDE SEQUENCE [LARGE SCALE GENOMIC DNA]</scope>
    <source>
        <strain evidence="2 3">DSM 14713</strain>
    </source>
</reference>
<dbReference type="InterPro" id="IPR028994">
    <property type="entry name" value="Integrin_alpha_N"/>
</dbReference>
<feature type="signal peptide" evidence="1">
    <location>
        <begin position="1"/>
        <end position="22"/>
    </location>
</feature>
<dbReference type="SUPFAM" id="SSF69318">
    <property type="entry name" value="Integrin alpha N-terminal domain"/>
    <property type="match status" value="1"/>
</dbReference>
<protein>
    <recommendedName>
        <fullName evidence="4">S9 family peptidase</fullName>
    </recommendedName>
</protein>
<feature type="chain" id="PRO_5012309698" description="S9 family peptidase" evidence="1">
    <location>
        <begin position="23"/>
        <end position="243"/>
    </location>
</feature>
<accession>A0A250IHW6</accession>
<dbReference type="OrthoDB" id="1715597at2"/>
<dbReference type="EMBL" id="CP022163">
    <property type="protein sequence ID" value="ATB30762.1"/>
    <property type="molecule type" value="Genomic_DNA"/>
</dbReference>
<dbReference type="KEGG" id="mbd:MEBOL_004224"/>
<proteinExistence type="predicted"/>